<organism evidence="1 2">
    <name type="scientific">Thalictrum thalictroides</name>
    <name type="common">Rue-anemone</name>
    <name type="synonym">Anemone thalictroides</name>
    <dbReference type="NCBI Taxonomy" id="46969"/>
    <lineage>
        <taxon>Eukaryota</taxon>
        <taxon>Viridiplantae</taxon>
        <taxon>Streptophyta</taxon>
        <taxon>Embryophyta</taxon>
        <taxon>Tracheophyta</taxon>
        <taxon>Spermatophyta</taxon>
        <taxon>Magnoliopsida</taxon>
        <taxon>Ranunculales</taxon>
        <taxon>Ranunculaceae</taxon>
        <taxon>Thalictroideae</taxon>
        <taxon>Thalictrum</taxon>
    </lineage>
</organism>
<evidence type="ECO:0008006" key="3">
    <source>
        <dbReference type="Google" id="ProtNLM"/>
    </source>
</evidence>
<dbReference type="EMBL" id="JABWDY010014617">
    <property type="protein sequence ID" value="KAF5197508.1"/>
    <property type="molecule type" value="Genomic_DNA"/>
</dbReference>
<reference evidence="1 2" key="1">
    <citation type="submission" date="2020-06" db="EMBL/GenBank/DDBJ databases">
        <title>Transcriptomic and genomic resources for Thalictrum thalictroides and T. hernandezii: Facilitating candidate gene discovery in an emerging model plant lineage.</title>
        <authorList>
            <person name="Arias T."/>
            <person name="Riano-Pachon D.M."/>
            <person name="Di Stilio V.S."/>
        </authorList>
    </citation>
    <scope>NUCLEOTIDE SEQUENCE [LARGE SCALE GENOMIC DNA]</scope>
    <source>
        <strain evidence="2">cv. WT478/WT964</strain>
        <tissue evidence="1">Leaves</tissue>
    </source>
</reference>
<dbReference type="AlphaFoldDB" id="A0A7J6WKM6"/>
<dbReference type="Proteomes" id="UP000554482">
    <property type="component" value="Unassembled WGS sequence"/>
</dbReference>
<protein>
    <recommendedName>
        <fullName evidence="3">Replication protein A OB domain-containing protein</fullName>
    </recommendedName>
</protein>
<gene>
    <name evidence="1" type="ORF">FRX31_012905</name>
</gene>
<sequence>DNNVRVVLWGNLAVNFEKPTNLTEKPVFILTSTSVDFYKVTKKYIVTSRDSSIYYFDLDIPEVRSLKNMYSIIEIHRVIHITY</sequence>
<comment type="caution">
    <text evidence="1">The sequence shown here is derived from an EMBL/GenBank/DDBJ whole genome shotgun (WGS) entry which is preliminary data.</text>
</comment>
<dbReference type="SUPFAM" id="SSF50249">
    <property type="entry name" value="Nucleic acid-binding proteins"/>
    <property type="match status" value="1"/>
</dbReference>
<evidence type="ECO:0000313" key="2">
    <source>
        <dbReference type="Proteomes" id="UP000554482"/>
    </source>
</evidence>
<dbReference type="InterPro" id="IPR012340">
    <property type="entry name" value="NA-bd_OB-fold"/>
</dbReference>
<keyword evidence="2" id="KW-1185">Reference proteome</keyword>
<proteinExistence type="predicted"/>
<name>A0A7J6WKM6_THATH</name>
<evidence type="ECO:0000313" key="1">
    <source>
        <dbReference type="EMBL" id="KAF5197508.1"/>
    </source>
</evidence>
<feature type="non-terminal residue" evidence="1">
    <location>
        <position position="1"/>
    </location>
</feature>
<accession>A0A7J6WKM6</accession>
<dbReference type="Gene3D" id="2.40.50.140">
    <property type="entry name" value="Nucleic acid-binding proteins"/>
    <property type="match status" value="1"/>
</dbReference>
<dbReference type="OrthoDB" id="1896470at2759"/>